<dbReference type="EMBL" id="CP011036">
    <property type="protein sequence ID" value="ASM53789.1"/>
    <property type="molecule type" value="Genomic_DNA"/>
</dbReference>
<reference evidence="1 2" key="1">
    <citation type="submission" date="2015-03" db="EMBL/GenBank/DDBJ databases">
        <authorList>
            <person name="Xie B.-B."/>
            <person name="Rong J.-C."/>
            <person name="Qin Q.-L."/>
            <person name="Zhang Y.-Z."/>
        </authorList>
    </citation>
    <scope>NUCLEOTIDE SEQUENCE [LARGE SCALE GENOMIC DNA]</scope>
    <source>
        <strain evidence="1 2">KMM 661</strain>
    </source>
</reference>
<dbReference type="InterPro" id="IPR054184">
    <property type="entry name" value="DUF6890"/>
</dbReference>
<name>A0AAC9UHH7_9GAMM</name>
<dbReference type="Pfam" id="PF21830">
    <property type="entry name" value="DUF6890"/>
    <property type="match status" value="1"/>
</dbReference>
<dbReference type="AlphaFoldDB" id="A0AAC9UHH7"/>
<sequence length="48" mass="5541">MLTYRRKILPHEDDSELNIARAAWLLKRQREDLETLVANAVCKAFGGK</sequence>
<dbReference type="KEGG" id="png:PNIG_a1664"/>
<dbReference type="Proteomes" id="UP000198329">
    <property type="component" value="Chromosome I"/>
</dbReference>
<protein>
    <submittedName>
        <fullName evidence="1">Uncharacterized protein</fullName>
    </submittedName>
</protein>
<evidence type="ECO:0000313" key="1">
    <source>
        <dbReference type="EMBL" id="ASM53789.1"/>
    </source>
</evidence>
<dbReference type="RefSeq" id="WP_167376931.1">
    <property type="nucleotide sequence ID" value="NZ_BJXZ01000002.1"/>
</dbReference>
<accession>A0AAC9UHH7</accession>
<proteinExistence type="predicted"/>
<keyword evidence="2" id="KW-1185">Reference proteome</keyword>
<dbReference type="GeneID" id="300943951"/>
<evidence type="ECO:0000313" key="2">
    <source>
        <dbReference type="Proteomes" id="UP000198329"/>
    </source>
</evidence>
<gene>
    <name evidence="1" type="ORF">PNIG_a1664</name>
</gene>
<organism evidence="1 2">
    <name type="scientific">Pseudoalteromonas nigrifaciens</name>
    <dbReference type="NCBI Taxonomy" id="28109"/>
    <lineage>
        <taxon>Bacteria</taxon>
        <taxon>Pseudomonadati</taxon>
        <taxon>Pseudomonadota</taxon>
        <taxon>Gammaproteobacteria</taxon>
        <taxon>Alteromonadales</taxon>
        <taxon>Pseudoalteromonadaceae</taxon>
        <taxon>Pseudoalteromonas</taxon>
    </lineage>
</organism>